<accession>A0AA51UHF4</accession>
<proteinExistence type="inferred from homology"/>
<evidence type="ECO:0000256" key="7">
    <source>
        <dbReference type="ARBA" id="ARBA00023002"/>
    </source>
</evidence>
<keyword evidence="8" id="KW-0408">Iron</keyword>
<keyword evidence="13" id="KW-1185">Reference proteome</keyword>
<dbReference type="Gene3D" id="3.40.50.720">
    <property type="entry name" value="NAD(P)-binding Rossmann-like Domain"/>
    <property type="match status" value="1"/>
</dbReference>
<dbReference type="Gene3D" id="3.50.50.60">
    <property type="entry name" value="FAD/NAD(P)-binding domain"/>
    <property type="match status" value="1"/>
</dbReference>
<gene>
    <name evidence="12" type="ORF">RE476_04170</name>
</gene>
<dbReference type="EMBL" id="CP133594">
    <property type="protein sequence ID" value="WMW23033.1"/>
    <property type="molecule type" value="Genomic_DNA"/>
</dbReference>
<dbReference type="KEGG" id="mmav:RE476_04170"/>
<dbReference type="InterPro" id="IPR023753">
    <property type="entry name" value="FAD/NAD-binding_dom"/>
</dbReference>
<dbReference type="GO" id="GO:0010181">
    <property type="term" value="F:FMN binding"/>
    <property type="evidence" value="ECO:0007669"/>
    <property type="project" value="InterPro"/>
</dbReference>
<dbReference type="Proteomes" id="UP001183006">
    <property type="component" value="Chromosome"/>
</dbReference>
<protein>
    <submittedName>
        <fullName evidence="12">FAD-dependent oxidoreductase</fullName>
    </submittedName>
</protein>
<feature type="domain" description="NADH:flavin oxidoreductase/NADH oxidase N-terminal" evidence="10">
    <location>
        <begin position="5"/>
        <end position="368"/>
    </location>
</feature>
<dbReference type="InterPro" id="IPR013785">
    <property type="entry name" value="Aldolase_TIM"/>
</dbReference>
<organism evidence="12 13">
    <name type="scientific">Methanolobus mangrovi</name>
    <dbReference type="NCBI Taxonomy" id="3072977"/>
    <lineage>
        <taxon>Archaea</taxon>
        <taxon>Methanobacteriati</taxon>
        <taxon>Methanobacteriota</taxon>
        <taxon>Stenosarchaea group</taxon>
        <taxon>Methanomicrobia</taxon>
        <taxon>Methanosarcinales</taxon>
        <taxon>Methanosarcinaceae</taxon>
        <taxon>Methanolobus</taxon>
    </lineage>
</organism>
<dbReference type="PRINTS" id="PR00411">
    <property type="entry name" value="PNDRDTASEI"/>
</dbReference>
<comment type="cofactor">
    <cofactor evidence="2">
        <name>[4Fe-4S] cluster</name>
        <dbReference type="ChEBI" id="CHEBI:49883"/>
    </cofactor>
</comment>
<evidence type="ECO:0000256" key="9">
    <source>
        <dbReference type="ARBA" id="ARBA00023014"/>
    </source>
</evidence>
<name>A0AA51UHF4_9EURY</name>
<dbReference type="Gene3D" id="3.20.20.70">
    <property type="entry name" value="Aldolase class I"/>
    <property type="match status" value="1"/>
</dbReference>
<keyword evidence="5" id="KW-0288">FMN</keyword>
<evidence type="ECO:0000256" key="5">
    <source>
        <dbReference type="ARBA" id="ARBA00022643"/>
    </source>
</evidence>
<feature type="domain" description="FAD/NAD(P)-binding" evidence="11">
    <location>
        <begin position="413"/>
        <end position="580"/>
    </location>
</feature>
<evidence type="ECO:0000313" key="13">
    <source>
        <dbReference type="Proteomes" id="UP001183006"/>
    </source>
</evidence>
<dbReference type="GO" id="GO:0051536">
    <property type="term" value="F:iron-sulfur cluster binding"/>
    <property type="evidence" value="ECO:0007669"/>
    <property type="project" value="UniProtKB-KW"/>
</dbReference>
<evidence type="ECO:0000256" key="3">
    <source>
        <dbReference type="ARBA" id="ARBA00011048"/>
    </source>
</evidence>
<evidence type="ECO:0000259" key="10">
    <source>
        <dbReference type="Pfam" id="PF00724"/>
    </source>
</evidence>
<dbReference type="InterPro" id="IPR036188">
    <property type="entry name" value="FAD/NAD-bd_sf"/>
</dbReference>
<keyword evidence="6" id="KW-0479">Metal-binding</keyword>
<dbReference type="GeneID" id="84229309"/>
<evidence type="ECO:0000313" key="12">
    <source>
        <dbReference type="EMBL" id="WMW23033.1"/>
    </source>
</evidence>
<evidence type="ECO:0000256" key="1">
    <source>
        <dbReference type="ARBA" id="ARBA00001917"/>
    </source>
</evidence>
<evidence type="ECO:0000256" key="2">
    <source>
        <dbReference type="ARBA" id="ARBA00001966"/>
    </source>
</evidence>
<dbReference type="PANTHER" id="PTHR42917">
    <property type="entry name" value="2,4-DIENOYL-COA REDUCTASE"/>
    <property type="match status" value="1"/>
</dbReference>
<keyword evidence="9" id="KW-0411">Iron-sulfur</keyword>
<dbReference type="AlphaFoldDB" id="A0AA51UHF4"/>
<dbReference type="Pfam" id="PF07992">
    <property type="entry name" value="Pyr_redox_2"/>
    <property type="match status" value="1"/>
</dbReference>
<dbReference type="GO" id="GO:0046872">
    <property type="term" value="F:metal ion binding"/>
    <property type="evidence" value="ECO:0007669"/>
    <property type="project" value="UniProtKB-KW"/>
</dbReference>
<evidence type="ECO:0000256" key="4">
    <source>
        <dbReference type="ARBA" id="ARBA00022630"/>
    </source>
</evidence>
<dbReference type="InterPro" id="IPR051793">
    <property type="entry name" value="NADH:flavin_oxidoreductase"/>
</dbReference>
<evidence type="ECO:0000256" key="6">
    <source>
        <dbReference type="ARBA" id="ARBA00022723"/>
    </source>
</evidence>
<dbReference type="PANTHER" id="PTHR42917:SF2">
    <property type="entry name" value="2,4-DIENOYL-COA REDUCTASE [(2E)-ENOYL-COA-PRODUCING]"/>
    <property type="match status" value="1"/>
</dbReference>
<dbReference type="InterPro" id="IPR001155">
    <property type="entry name" value="OxRdtase_FMN_N"/>
</dbReference>
<comment type="similarity">
    <text evidence="3">In the N-terminal section; belongs to the NADH:flavin oxidoreductase/NADH oxidase family.</text>
</comment>
<dbReference type="Pfam" id="PF00724">
    <property type="entry name" value="Oxidored_FMN"/>
    <property type="match status" value="1"/>
</dbReference>
<evidence type="ECO:0000259" key="11">
    <source>
        <dbReference type="Pfam" id="PF07992"/>
    </source>
</evidence>
<dbReference type="GO" id="GO:0016491">
    <property type="term" value="F:oxidoreductase activity"/>
    <property type="evidence" value="ECO:0007669"/>
    <property type="project" value="UniProtKB-KW"/>
</dbReference>
<keyword evidence="7" id="KW-0560">Oxidoreductase</keyword>
<dbReference type="PRINTS" id="PR00368">
    <property type="entry name" value="FADPNR"/>
</dbReference>
<reference evidence="12" key="1">
    <citation type="submission" date="2023-08" db="EMBL/GenBank/DDBJ databases">
        <title>Methanolobus mangrovi sp. nov. and Methanolobus sediminis sp. nov, two novel methylotrophic methanogens isolated from mangrove sediments in China.</title>
        <authorList>
            <person name="Zhou J."/>
        </authorList>
    </citation>
    <scope>NUCLEOTIDE SEQUENCE</scope>
    <source>
        <strain evidence="12">FTZ2</strain>
    </source>
</reference>
<comment type="cofactor">
    <cofactor evidence="1">
        <name>FMN</name>
        <dbReference type="ChEBI" id="CHEBI:58210"/>
    </cofactor>
</comment>
<dbReference type="SUPFAM" id="SSF51395">
    <property type="entry name" value="FMN-linked oxidoreductases"/>
    <property type="match status" value="1"/>
</dbReference>
<keyword evidence="4" id="KW-0285">Flavoprotein</keyword>
<dbReference type="SUPFAM" id="SSF51971">
    <property type="entry name" value="Nucleotide-binding domain"/>
    <property type="match status" value="1"/>
</dbReference>
<dbReference type="RefSeq" id="WP_309309149.1">
    <property type="nucleotide sequence ID" value="NZ_CP133594.1"/>
</dbReference>
<evidence type="ECO:0000256" key="8">
    <source>
        <dbReference type="ARBA" id="ARBA00023004"/>
    </source>
</evidence>
<sequence>MAFEKLFETSNIGKCKLKNRIIMAPIGNINMADQNGRPLDKMIEYFIERAKGGTGLLITGLVPVSYGIDPTLTEENNTTYFPRIDGSSRTRLSGWRDLTAAVKPYGSKIFIQLSAGLGRVGSPEPALKGKILRSASWNRNFYIPQVPHLPLSDRKIKKIVKMMGQSAANAKTAGFDGVQIHGHEGYLMDQLTSAPWNRRKFGRYRNKFQFGIDVVREIKKRCGEDFPVMYRIDLTQALQESYGDNVFKRRFRGKERTIEEGLQFCKALHEAGVDAFDVDKGCYDNWFWPHPPAYFDDAVYAREMAGRLKDFFRQENIDAKVVAVGKLGKPEKAEEVLNNNWADFVMLGRPLLADPYWPAKVRENRAKEIIHCIGDQEGCIESFKKGGHPCCSVNPYTGFEDTKKLVRADIIKKIAIIGAGPAGCEAAITAHKRGHEVTLFEKSERIGGQLFTASKMAIKHDIRRYLDNLQYRIDLLKKEGLKVEFNREIKTDDIKSKFDVIICCNGMKTFLPSIEGLETIRHIEAREFLNKEMDLPENIDNVLIIGGGMIGCEIAYSLAYEKDINVTVVGKNKELMPETVLANRAQMLWMMMGKGSPSGKKENTLKRPVKVYNASKVIGFTNGKAHIKANRDRKDPYTPWKSLIPENVKNPFEKELYSDKVEEILIDTDFVIFAIGGQADDSLYYDLLKAKAAIEVYSVGDSTEPGGVWEAINGANEIARNI</sequence>